<feature type="domain" description="Heterokaryon incompatibility" evidence="1">
    <location>
        <begin position="174"/>
        <end position="315"/>
    </location>
</feature>
<dbReference type="RefSeq" id="XP_066695359.1">
    <property type="nucleotide sequence ID" value="XM_066848663.1"/>
</dbReference>
<dbReference type="Proteomes" id="UP001391051">
    <property type="component" value="Unassembled WGS sequence"/>
</dbReference>
<dbReference type="InterPro" id="IPR010730">
    <property type="entry name" value="HET"/>
</dbReference>
<comment type="caution">
    <text evidence="2">The sequence shown here is derived from an EMBL/GenBank/DDBJ whole genome shotgun (WGS) entry which is preliminary data.</text>
</comment>
<organism evidence="2 3">
    <name type="scientific">Apiospora aurea</name>
    <dbReference type="NCBI Taxonomy" id="335848"/>
    <lineage>
        <taxon>Eukaryota</taxon>
        <taxon>Fungi</taxon>
        <taxon>Dikarya</taxon>
        <taxon>Ascomycota</taxon>
        <taxon>Pezizomycotina</taxon>
        <taxon>Sordariomycetes</taxon>
        <taxon>Xylariomycetidae</taxon>
        <taxon>Amphisphaeriales</taxon>
        <taxon>Apiosporaceae</taxon>
        <taxon>Apiospora</taxon>
    </lineage>
</organism>
<sequence length="631" mass="70564">MKPSPELCDICRHIKLEDYFSQAEYPGTVELGPFQDINKKKDRCVLCRLVIQALNGHSGRTNQAVLDIWFNSTSETLRDSSWGYDTTQCQILPLQRYSVEHTTDEEKGAIGRGGVLDGKVDISLIRSWMERCTSHGTKCNNSPRPYTGKVPGPGILLIDVKRMKIAECDWTTRYLALNYVWGSTSNKSLTSTKANIQHLKQDGALREIRDELPRAIKDAIDLTQALGETFLWVDALCIVQDDDLSKAVYIPRMDQIYGSAFVTLVTLCNDRAPGGSELPGSPIEIAGLYLVPRLPPLISVEQRSVWTSRAWTFQEGIFSRRCSGNAAPHTTRKTARMNTWKIEVLGRSSSPRCLTIPADALSAFAGVLSALGVAFGWTFASALPEALFDLSLLWRPRTMAALRPRRSPSDNNVQLAACTSPTWCWTAWTGNIHWAPWRFSIYAGQRVTVKTDVAGFWIGDSGVLCQIKRGLTCDSNADMPRYAEEEKPCALWDSEKADGGLSHYFRNIASNSVWICDGSGKHCGKLSGLSPDSWRAQCGDRHARHELVLLSRSIQDEVAQAAIEAFRGRFPPEYASAREYYEDVFDMDCYNYNKDWALISCWSGGEMGWRSGWPLGRCMRTLGMRHVKNQG</sequence>
<accession>A0ABR1Q004</accession>
<dbReference type="PANTHER" id="PTHR33112">
    <property type="entry name" value="DOMAIN PROTEIN, PUTATIVE-RELATED"/>
    <property type="match status" value="1"/>
</dbReference>
<proteinExistence type="predicted"/>
<reference evidence="2 3" key="1">
    <citation type="submission" date="2023-01" db="EMBL/GenBank/DDBJ databases">
        <title>Analysis of 21 Apiospora genomes using comparative genomics revels a genus with tremendous synthesis potential of carbohydrate active enzymes and secondary metabolites.</title>
        <authorList>
            <person name="Sorensen T."/>
        </authorList>
    </citation>
    <scope>NUCLEOTIDE SEQUENCE [LARGE SCALE GENOMIC DNA]</scope>
    <source>
        <strain evidence="2 3">CBS 24483</strain>
    </source>
</reference>
<dbReference type="GeneID" id="92081725"/>
<name>A0ABR1Q004_9PEZI</name>
<evidence type="ECO:0000259" key="1">
    <source>
        <dbReference type="Pfam" id="PF06985"/>
    </source>
</evidence>
<dbReference type="EMBL" id="JAQQWE010000008">
    <property type="protein sequence ID" value="KAK7943328.1"/>
    <property type="molecule type" value="Genomic_DNA"/>
</dbReference>
<evidence type="ECO:0000313" key="2">
    <source>
        <dbReference type="EMBL" id="KAK7943328.1"/>
    </source>
</evidence>
<dbReference type="PANTHER" id="PTHR33112:SF12">
    <property type="entry name" value="HETEROKARYON INCOMPATIBILITY DOMAIN-CONTAINING PROTEIN"/>
    <property type="match status" value="1"/>
</dbReference>
<keyword evidence="3" id="KW-1185">Reference proteome</keyword>
<gene>
    <name evidence="2" type="ORF">PG986_012441</name>
</gene>
<dbReference type="Pfam" id="PF06985">
    <property type="entry name" value="HET"/>
    <property type="match status" value="1"/>
</dbReference>
<evidence type="ECO:0000313" key="3">
    <source>
        <dbReference type="Proteomes" id="UP001391051"/>
    </source>
</evidence>
<protein>
    <submittedName>
        <fullName evidence="2">HET-domain-containing protein</fullName>
    </submittedName>
</protein>